<sequence>MTICNKMFAASIRSIFFLRLLGDSFFFCLPFSVLALLKHKIMSSAESSLFTGSNDMACTADLRPSLINQSDSDLMIQEIDCDDESEYDGDEAFEEINRELCQFEEKPKPNLNDTEAVNLEDADNVRDQNQHPH</sequence>
<accession>A0AC58S7X3</accession>
<organism evidence="1 2">
    <name type="scientific">Nicotiana tabacum</name>
    <name type="common">Common tobacco</name>
    <dbReference type="NCBI Taxonomy" id="4097"/>
    <lineage>
        <taxon>Eukaryota</taxon>
        <taxon>Viridiplantae</taxon>
        <taxon>Streptophyta</taxon>
        <taxon>Embryophyta</taxon>
        <taxon>Tracheophyta</taxon>
        <taxon>Spermatophyta</taxon>
        <taxon>Magnoliopsida</taxon>
        <taxon>eudicotyledons</taxon>
        <taxon>Gunneridae</taxon>
        <taxon>Pentapetalae</taxon>
        <taxon>asterids</taxon>
        <taxon>lamiids</taxon>
        <taxon>Solanales</taxon>
        <taxon>Solanaceae</taxon>
        <taxon>Nicotianoideae</taxon>
        <taxon>Nicotianeae</taxon>
        <taxon>Nicotiana</taxon>
    </lineage>
</organism>
<gene>
    <name evidence="2" type="primary">LOC107784111</name>
</gene>
<reference evidence="1" key="1">
    <citation type="journal article" date="2014" name="Nat. Commun.">
        <title>The tobacco genome sequence and its comparison with those of tomato and potato.</title>
        <authorList>
            <person name="Sierro N."/>
            <person name="Battey J.N."/>
            <person name="Ouadi S."/>
            <person name="Bakaher N."/>
            <person name="Bovet L."/>
            <person name="Willig A."/>
            <person name="Goepfert S."/>
            <person name="Peitsch M.C."/>
            <person name="Ivanov N.V."/>
        </authorList>
    </citation>
    <scope>NUCLEOTIDE SEQUENCE [LARGE SCALE GENOMIC DNA]</scope>
</reference>
<evidence type="ECO:0000313" key="2">
    <source>
        <dbReference type="RefSeq" id="XP_075081096.1"/>
    </source>
</evidence>
<dbReference type="RefSeq" id="XP_075081096.1">
    <property type="nucleotide sequence ID" value="XM_075224995.1"/>
</dbReference>
<dbReference type="Proteomes" id="UP000790787">
    <property type="component" value="Chromosome 11"/>
</dbReference>
<evidence type="ECO:0000313" key="1">
    <source>
        <dbReference type="Proteomes" id="UP000790787"/>
    </source>
</evidence>
<name>A0AC58S7X3_TOBAC</name>
<keyword evidence="1" id="KW-1185">Reference proteome</keyword>
<protein>
    <submittedName>
        <fullName evidence="2">Uncharacterized protein LOC107784111</fullName>
    </submittedName>
</protein>
<proteinExistence type="predicted"/>
<reference evidence="2" key="2">
    <citation type="submission" date="2025-08" db="UniProtKB">
        <authorList>
            <consortium name="RefSeq"/>
        </authorList>
    </citation>
    <scope>IDENTIFICATION</scope>
    <source>
        <tissue evidence="2">Leaf</tissue>
    </source>
</reference>